<name>A0A1I1PIJ4_9FLAO</name>
<keyword evidence="4" id="KW-1185">Reference proteome</keyword>
<evidence type="ECO:0000313" key="4">
    <source>
        <dbReference type="Proteomes" id="UP000199672"/>
    </source>
</evidence>
<dbReference type="PANTHER" id="PTHR42852:SF17">
    <property type="entry name" value="THIOREDOXIN-LIKE PROTEIN HI_1115"/>
    <property type="match status" value="1"/>
</dbReference>
<dbReference type="PROSITE" id="PS00194">
    <property type="entry name" value="THIOREDOXIN_1"/>
    <property type="match status" value="1"/>
</dbReference>
<keyword evidence="1" id="KW-0676">Redox-active center</keyword>
<dbReference type="STRING" id="739143.SAMN05216297_104185"/>
<dbReference type="InterPro" id="IPR036249">
    <property type="entry name" value="Thioredoxin-like_sf"/>
</dbReference>
<reference evidence="4" key="1">
    <citation type="submission" date="2016-10" db="EMBL/GenBank/DDBJ databases">
        <authorList>
            <person name="Varghese N."/>
            <person name="Submissions S."/>
        </authorList>
    </citation>
    <scope>NUCLEOTIDE SEQUENCE [LARGE SCALE GENOMIC DNA]</scope>
    <source>
        <strain evidence="4">CGMCC 1.10370</strain>
    </source>
</reference>
<dbReference type="InterPro" id="IPR017937">
    <property type="entry name" value="Thioredoxin_CS"/>
</dbReference>
<evidence type="ECO:0000313" key="3">
    <source>
        <dbReference type="EMBL" id="SFD09674.1"/>
    </source>
</evidence>
<accession>A0A1I1PIJ4</accession>
<dbReference type="CDD" id="cd02966">
    <property type="entry name" value="TlpA_like_family"/>
    <property type="match status" value="1"/>
</dbReference>
<sequence length="611" mass="70459">MKKIYILLFFTVVSNLFSQNGKIYLKNAKFKIGAENTYVYEPSKELTVPKGAVATILDSFSDEIQYKNLVQKGKKYEFTTKVADSARTIFVIITEAQKIVDSNEKKGYIVYLRTQNETELSKSLLGGIIAQNYANYRFQLNKNQKPESKIATYDSLYAKYPDLKKDKTYMSYLYLKNMATPGQNKDIGVAFANVCLQKNTESDLVLATQVYELNNMSDEKEKLEKEILAKYPSGSLAKTKFIGRFYNHKDKTEEYVLKSIDTCKTKYKDSSKETLSSFYSSLLYTYLEEKNMEKIKSIEPYVYNADYSYNNFAWGLSGGDLTMPVQQIDFATNLSKRSLDLLEEKKNKGFYPDYQGLYNMYADTYALLLYKQGKFNEAFEYQNNVKNAGGLDTGGKERYLAMMQKVKSKEEVRNYIENEINSNKSCPPVFISTLKQIYIVQNLPLDQFEKLKDKFDKLAQEEKAKKIIDQFGSKTPTDFVLKNMDGKEVKLSDYKGKVVVLDFWATWCGPCKASFPKMQELVTKYKEKEVTFLFINTFENKKEDEVFKNVTNYITEKKYTFNVVFDSKNEVATTYKVEGIPTRVLIGKNGDILFSDHSNTSLAELIDEQLK</sequence>
<organism evidence="3 4">
    <name type="scientific">Flavobacterium phragmitis</name>
    <dbReference type="NCBI Taxonomy" id="739143"/>
    <lineage>
        <taxon>Bacteria</taxon>
        <taxon>Pseudomonadati</taxon>
        <taxon>Bacteroidota</taxon>
        <taxon>Flavobacteriia</taxon>
        <taxon>Flavobacteriales</taxon>
        <taxon>Flavobacteriaceae</taxon>
        <taxon>Flavobacterium</taxon>
    </lineage>
</organism>
<dbReference type="InterPro" id="IPR000866">
    <property type="entry name" value="AhpC/TSA"/>
</dbReference>
<dbReference type="Pfam" id="PF00578">
    <property type="entry name" value="AhpC-TSA"/>
    <property type="match status" value="1"/>
</dbReference>
<dbReference type="Gene3D" id="3.40.30.10">
    <property type="entry name" value="Glutaredoxin"/>
    <property type="match status" value="1"/>
</dbReference>
<dbReference type="InterPro" id="IPR050553">
    <property type="entry name" value="Thioredoxin_ResA/DsbE_sf"/>
</dbReference>
<feature type="domain" description="Thioredoxin" evidence="2">
    <location>
        <begin position="470"/>
        <end position="611"/>
    </location>
</feature>
<dbReference type="GO" id="GO:0016853">
    <property type="term" value="F:isomerase activity"/>
    <property type="evidence" value="ECO:0007669"/>
    <property type="project" value="UniProtKB-KW"/>
</dbReference>
<keyword evidence="3" id="KW-0413">Isomerase</keyword>
<evidence type="ECO:0000256" key="1">
    <source>
        <dbReference type="ARBA" id="ARBA00023284"/>
    </source>
</evidence>
<dbReference type="EMBL" id="FOMH01000004">
    <property type="protein sequence ID" value="SFD09674.1"/>
    <property type="molecule type" value="Genomic_DNA"/>
</dbReference>
<dbReference type="PROSITE" id="PS51352">
    <property type="entry name" value="THIOREDOXIN_2"/>
    <property type="match status" value="1"/>
</dbReference>
<dbReference type="AlphaFoldDB" id="A0A1I1PIJ4"/>
<proteinExistence type="predicted"/>
<dbReference type="InterPro" id="IPR013766">
    <property type="entry name" value="Thioredoxin_domain"/>
</dbReference>
<dbReference type="PANTHER" id="PTHR42852">
    <property type="entry name" value="THIOL:DISULFIDE INTERCHANGE PROTEIN DSBE"/>
    <property type="match status" value="1"/>
</dbReference>
<protein>
    <submittedName>
        <fullName evidence="3">Thiol-disulfide isomerase or thioredoxin</fullName>
    </submittedName>
</protein>
<dbReference type="GO" id="GO:0016209">
    <property type="term" value="F:antioxidant activity"/>
    <property type="evidence" value="ECO:0007669"/>
    <property type="project" value="InterPro"/>
</dbReference>
<gene>
    <name evidence="3" type="ORF">SAMN05216297_104185</name>
</gene>
<dbReference type="Proteomes" id="UP000199672">
    <property type="component" value="Unassembled WGS sequence"/>
</dbReference>
<dbReference type="OrthoDB" id="634996at2"/>
<dbReference type="GO" id="GO:0016491">
    <property type="term" value="F:oxidoreductase activity"/>
    <property type="evidence" value="ECO:0007669"/>
    <property type="project" value="InterPro"/>
</dbReference>
<dbReference type="SUPFAM" id="SSF52833">
    <property type="entry name" value="Thioredoxin-like"/>
    <property type="match status" value="1"/>
</dbReference>
<dbReference type="RefSeq" id="WP_091492590.1">
    <property type="nucleotide sequence ID" value="NZ_FOMH01000004.1"/>
</dbReference>
<evidence type="ECO:0000259" key="2">
    <source>
        <dbReference type="PROSITE" id="PS51352"/>
    </source>
</evidence>